<keyword evidence="7 9" id="KW-0472">Membrane</keyword>
<evidence type="ECO:0000256" key="4">
    <source>
        <dbReference type="ARBA" id="ARBA00022475"/>
    </source>
</evidence>
<sequence>MCKFVRFGYTGLVPILQKAHDSLRLRTSPGVFFSSAIIALLFVVVTILFTDGVDSIFSTASNWIMTNLGWFYILGVTTFLLFLVGIAFTHYGRVRLGGDDERPEHSTLAWFAMLFAAGIGTILMFWGVAEPISHFANPPMQDVEPQSVEAAEEAMGFALYHFGLHTWTIFALPGLGFGYFIYKRHLPPRVSSIFAPLLGGRIYGPIGKTIDVIAIIGTIFGVATSVGLGTLQINAGLAQLFDIQESGVVQIALIAIVTVMAGISVALGLDKGIKRLSNLNIGMAVMLLIFVLVTGPSLFLLKGMIESAGIYAEALPRLAFWNDTFADSGWQNTWTVFYWAWTITWSPFVGIFIARISRGRTIREFVGGVLGLPVLFSVIWFSIFGMGSFHIELEGGGGLVERVVDDGDIPGALFEFLGNFPLTGLVSGIAIILVVIFFVTSVDSTAMVLDMMAAGHEEKAPIHQRLFWAVLMGLVAATMLVATGKDGLDALQQVITVVGLPFFVMGFIMMYSLVRGIREDLGERPEPITRQWPEVRSAEELEAAEELPAPEVVIHTRAIPDECEDGNAAEDAEDAGVHRVHAGEPDALGARGNGGHADKRSATGTTVVEED</sequence>
<feature type="transmembrane region" description="Helical" evidence="9">
    <location>
        <begin position="466"/>
        <end position="484"/>
    </location>
</feature>
<feature type="transmembrane region" description="Helical" evidence="9">
    <location>
        <begin position="281"/>
        <end position="301"/>
    </location>
</feature>
<dbReference type="InterPro" id="IPR000060">
    <property type="entry name" value="BCCT_transptr"/>
</dbReference>
<feature type="transmembrane region" description="Helical" evidence="9">
    <location>
        <begin position="30"/>
        <end position="49"/>
    </location>
</feature>
<keyword evidence="4" id="KW-1003">Cell membrane</keyword>
<evidence type="ECO:0000256" key="6">
    <source>
        <dbReference type="ARBA" id="ARBA00022989"/>
    </source>
</evidence>
<feature type="transmembrane region" description="Helical" evidence="9">
    <location>
        <begin position="164"/>
        <end position="182"/>
    </location>
</feature>
<feature type="transmembrane region" description="Helical" evidence="9">
    <location>
        <begin position="108"/>
        <end position="129"/>
    </location>
</feature>
<comment type="similarity">
    <text evidence="2">Belongs to the BCCT transporter (TC 2.A.15) family.</text>
</comment>
<evidence type="ECO:0000313" key="10">
    <source>
        <dbReference type="EMBL" id="TWH18157.1"/>
    </source>
</evidence>
<keyword evidence="5 9" id="KW-0812">Transmembrane</keyword>
<keyword evidence="6 9" id="KW-1133">Transmembrane helix</keyword>
<comment type="caution">
    <text evidence="10">The sequence shown here is derived from an EMBL/GenBank/DDBJ whole genome shotgun (WGS) entry which is preliminary data.</text>
</comment>
<organism evidence="10 11">
    <name type="scientific">Rhodococcus rhodochrous J45</name>
    <dbReference type="NCBI Taxonomy" id="935266"/>
    <lineage>
        <taxon>Bacteria</taxon>
        <taxon>Bacillati</taxon>
        <taxon>Actinomycetota</taxon>
        <taxon>Actinomycetes</taxon>
        <taxon>Mycobacteriales</taxon>
        <taxon>Nocardiaceae</taxon>
        <taxon>Rhodococcus</taxon>
    </lineage>
</organism>
<accession>A0A562E8S1</accession>
<reference evidence="10 11" key="1">
    <citation type="submission" date="2019-07" db="EMBL/GenBank/DDBJ databases">
        <title>Genome sequencing of lignin-degrading bacterial isolates.</title>
        <authorList>
            <person name="Gladden J."/>
        </authorList>
    </citation>
    <scope>NUCLEOTIDE SEQUENCE [LARGE SCALE GENOMIC DNA]</scope>
    <source>
        <strain evidence="10 11">J45</strain>
    </source>
</reference>
<evidence type="ECO:0000256" key="5">
    <source>
        <dbReference type="ARBA" id="ARBA00022692"/>
    </source>
</evidence>
<evidence type="ECO:0000256" key="2">
    <source>
        <dbReference type="ARBA" id="ARBA00005658"/>
    </source>
</evidence>
<feature type="compositionally biased region" description="Polar residues" evidence="8">
    <location>
        <begin position="602"/>
        <end position="611"/>
    </location>
</feature>
<dbReference type="GO" id="GO:0022857">
    <property type="term" value="F:transmembrane transporter activity"/>
    <property type="evidence" value="ECO:0007669"/>
    <property type="project" value="InterPro"/>
</dbReference>
<feature type="transmembrane region" description="Helical" evidence="9">
    <location>
        <begin position="336"/>
        <end position="353"/>
    </location>
</feature>
<feature type="transmembrane region" description="Helical" evidence="9">
    <location>
        <begin position="490"/>
        <end position="514"/>
    </location>
</feature>
<feature type="region of interest" description="Disordered" evidence="8">
    <location>
        <begin position="563"/>
        <end position="611"/>
    </location>
</feature>
<proteinExistence type="inferred from homology"/>
<dbReference type="NCBIfam" id="TIGR00842">
    <property type="entry name" value="bcct"/>
    <property type="match status" value="1"/>
</dbReference>
<evidence type="ECO:0000256" key="3">
    <source>
        <dbReference type="ARBA" id="ARBA00022448"/>
    </source>
</evidence>
<feature type="transmembrane region" description="Helical" evidence="9">
    <location>
        <begin position="365"/>
        <end position="383"/>
    </location>
</feature>
<comment type="subcellular location">
    <subcellularLocation>
        <location evidence="1">Cell membrane</location>
        <topology evidence="1">Multi-pass membrane protein</topology>
    </subcellularLocation>
</comment>
<keyword evidence="3" id="KW-0813">Transport</keyword>
<dbReference type="Proteomes" id="UP000317573">
    <property type="component" value="Unassembled WGS sequence"/>
</dbReference>
<gene>
    <name evidence="10" type="ORF">L618_001500000910</name>
</gene>
<feature type="transmembrane region" description="Helical" evidence="9">
    <location>
        <begin position="420"/>
        <end position="442"/>
    </location>
</feature>
<dbReference type="PANTHER" id="PTHR30047:SF7">
    <property type="entry name" value="HIGH-AFFINITY CHOLINE TRANSPORT PROTEIN"/>
    <property type="match status" value="1"/>
</dbReference>
<dbReference type="GO" id="GO:0005886">
    <property type="term" value="C:plasma membrane"/>
    <property type="evidence" value="ECO:0007669"/>
    <property type="project" value="UniProtKB-SubCell"/>
</dbReference>
<dbReference type="Pfam" id="PF02028">
    <property type="entry name" value="BCCT"/>
    <property type="match status" value="1"/>
</dbReference>
<evidence type="ECO:0000256" key="9">
    <source>
        <dbReference type="SAM" id="Phobius"/>
    </source>
</evidence>
<feature type="transmembrane region" description="Helical" evidence="9">
    <location>
        <begin position="69"/>
        <end position="88"/>
    </location>
</feature>
<evidence type="ECO:0000313" key="11">
    <source>
        <dbReference type="Proteomes" id="UP000317573"/>
    </source>
</evidence>
<protein>
    <submittedName>
        <fullName evidence="10">Choline/carnitine/betaine transport</fullName>
    </submittedName>
</protein>
<feature type="compositionally biased region" description="Basic and acidic residues" evidence="8">
    <location>
        <begin position="575"/>
        <end position="584"/>
    </location>
</feature>
<feature type="transmembrane region" description="Helical" evidence="9">
    <location>
        <begin position="248"/>
        <end position="269"/>
    </location>
</feature>
<dbReference type="AlphaFoldDB" id="A0A562E8S1"/>
<dbReference type="PANTHER" id="PTHR30047">
    <property type="entry name" value="HIGH-AFFINITY CHOLINE TRANSPORT PROTEIN-RELATED"/>
    <property type="match status" value="1"/>
</dbReference>
<feature type="transmembrane region" description="Helical" evidence="9">
    <location>
        <begin position="210"/>
        <end position="228"/>
    </location>
</feature>
<feature type="compositionally biased region" description="Acidic residues" evidence="8">
    <location>
        <begin position="563"/>
        <end position="574"/>
    </location>
</feature>
<evidence type="ECO:0000256" key="7">
    <source>
        <dbReference type="ARBA" id="ARBA00023136"/>
    </source>
</evidence>
<dbReference type="EMBL" id="VLJT01000012">
    <property type="protein sequence ID" value="TWH18157.1"/>
    <property type="molecule type" value="Genomic_DNA"/>
</dbReference>
<evidence type="ECO:0000256" key="8">
    <source>
        <dbReference type="SAM" id="MobiDB-lite"/>
    </source>
</evidence>
<evidence type="ECO:0000256" key="1">
    <source>
        <dbReference type="ARBA" id="ARBA00004651"/>
    </source>
</evidence>
<name>A0A562E8S1_RHORH</name>